<dbReference type="SUPFAM" id="SSF56204">
    <property type="entry name" value="Hect, E3 ligase catalytic domain"/>
    <property type="match status" value="1"/>
</dbReference>
<feature type="domain" description="HECT" evidence="4">
    <location>
        <begin position="55"/>
        <end position="93"/>
    </location>
</feature>
<sequence>MFILHLIALICPFRVLLESVLRPLYEKMERAGEDQMQVVRVRRRHIWSDALRAFSKADFHTGVLLSVHFIGEEAADMGGPRREFLRLLMRSLVTESGVLTGSDTRKTFSSSPIHVTQMRYFHAGRMVATSLLQGGPGINCLSPAVYAYFSADVDKCRHLVNVEDIPDLVLQEKVQKVLNFFTVQHVIVYAQHLIIAK</sequence>
<feature type="signal peptide" evidence="3">
    <location>
        <begin position="1"/>
        <end position="17"/>
    </location>
</feature>
<feature type="chain" id="PRO_5040938514" description="HECT domain-containing protein" evidence="3">
    <location>
        <begin position="18"/>
        <end position="197"/>
    </location>
</feature>
<dbReference type="EMBL" id="MU826358">
    <property type="protein sequence ID" value="KAJ7379347.1"/>
    <property type="molecule type" value="Genomic_DNA"/>
</dbReference>
<protein>
    <recommendedName>
        <fullName evidence="4">HECT domain-containing protein</fullName>
    </recommendedName>
</protein>
<evidence type="ECO:0000259" key="4">
    <source>
        <dbReference type="PROSITE" id="PS50237"/>
    </source>
</evidence>
<organism evidence="5 6">
    <name type="scientific">Desmophyllum pertusum</name>
    <dbReference type="NCBI Taxonomy" id="174260"/>
    <lineage>
        <taxon>Eukaryota</taxon>
        <taxon>Metazoa</taxon>
        <taxon>Cnidaria</taxon>
        <taxon>Anthozoa</taxon>
        <taxon>Hexacorallia</taxon>
        <taxon>Scleractinia</taxon>
        <taxon>Caryophylliina</taxon>
        <taxon>Caryophylliidae</taxon>
        <taxon>Desmophyllum</taxon>
    </lineage>
</organism>
<evidence type="ECO:0000256" key="2">
    <source>
        <dbReference type="PROSITE-ProRule" id="PRU00104"/>
    </source>
</evidence>
<evidence type="ECO:0000256" key="3">
    <source>
        <dbReference type="SAM" id="SignalP"/>
    </source>
</evidence>
<reference evidence="5" key="1">
    <citation type="submission" date="2023-01" db="EMBL/GenBank/DDBJ databases">
        <title>Genome assembly of the deep-sea coral Lophelia pertusa.</title>
        <authorList>
            <person name="Herrera S."/>
            <person name="Cordes E."/>
        </authorList>
    </citation>
    <scope>NUCLEOTIDE SEQUENCE</scope>
    <source>
        <strain evidence="5">USNM1676648</strain>
        <tissue evidence="5">Polyp</tissue>
    </source>
</reference>
<comment type="caution">
    <text evidence="2">Lacks conserved residue(s) required for the propagation of feature annotation.</text>
</comment>
<evidence type="ECO:0000256" key="1">
    <source>
        <dbReference type="ARBA" id="ARBA00022786"/>
    </source>
</evidence>
<dbReference type="GO" id="GO:0004842">
    <property type="term" value="F:ubiquitin-protein transferase activity"/>
    <property type="evidence" value="ECO:0007669"/>
    <property type="project" value="InterPro"/>
</dbReference>
<dbReference type="Proteomes" id="UP001163046">
    <property type="component" value="Unassembled WGS sequence"/>
</dbReference>
<dbReference type="InterPro" id="IPR000569">
    <property type="entry name" value="HECT_dom"/>
</dbReference>
<dbReference type="AlphaFoldDB" id="A0A9X0CX94"/>
<keyword evidence="6" id="KW-1185">Reference proteome</keyword>
<dbReference type="PROSITE" id="PS50237">
    <property type="entry name" value="HECT"/>
    <property type="match status" value="1"/>
</dbReference>
<proteinExistence type="predicted"/>
<dbReference type="Gene3D" id="3.90.1750.10">
    <property type="entry name" value="Hect, E3 ligase catalytic domains"/>
    <property type="match status" value="1"/>
</dbReference>
<evidence type="ECO:0000313" key="5">
    <source>
        <dbReference type="EMBL" id="KAJ7379347.1"/>
    </source>
</evidence>
<comment type="caution">
    <text evidence="5">The sequence shown here is derived from an EMBL/GenBank/DDBJ whole genome shotgun (WGS) entry which is preliminary data.</text>
</comment>
<name>A0A9X0CX94_9CNID</name>
<accession>A0A9X0CX94</accession>
<keyword evidence="3" id="KW-0732">Signal</keyword>
<gene>
    <name evidence="5" type="ORF">OS493_016581</name>
</gene>
<dbReference type="OrthoDB" id="5984193at2759"/>
<dbReference type="InterPro" id="IPR035983">
    <property type="entry name" value="Hect_E3_ubiquitin_ligase"/>
</dbReference>
<evidence type="ECO:0000313" key="6">
    <source>
        <dbReference type="Proteomes" id="UP001163046"/>
    </source>
</evidence>
<keyword evidence="1 2" id="KW-0833">Ubl conjugation pathway</keyword>